<feature type="region of interest" description="Disordered" evidence="4">
    <location>
        <begin position="1"/>
        <end position="25"/>
    </location>
</feature>
<dbReference type="SUPFAM" id="SSF55781">
    <property type="entry name" value="GAF domain-like"/>
    <property type="match status" value="1"/>
</dbReference>
<organism evidence="7 8">
    <name type="scientific">Ottowia oryzae</name>
    <dbReference type="NCBI Taxonomy" id="2109914"/>
    <lineage>
        <taxon>Bacteria</taxon>
        <taxon>Pseudomonadati</taxon>
        <taxon>Pseudomonadota</taxon>
        <taxon>Betaproteobacteria</taxon>
        <taxon>Burkholderiales</taxon>
        <taxon>Comamonadaceae</taxon>
        <taxon>Ottowia</taxon>
    </lineage>
</organism>
<evidence type="ECO:0000313" key="7">
    <source>
        <dbReference type="EMBL" id="AVO34767.1"/>
    </source>
</evidence>
<dbReference type="PROSITE" id="PS51078">
    <property type="entry name" value="ICLR_ED"/>
    <property type="match status" value="1"/>
</dbReference>
<reference evidence="7 8" key="1">
    <citation type="submission" date="2018-03" db="EMBL/GenBank/DDBJ databases">
        <title>Genome sequencing of Ottowia sp.</title>
        <authorList>
            <person name="Kim S.-J."/>
            <person name="Heo J."/>
            <person name="Kwon S.-W."/>
        </authorList>
    </citation>
    <scope>NUCLEOTIDE SEQUENCE [LARGE SCALE GENOMIC DNA]</scope>
    <source>
        <strain evidence="7 8">KADR8-3</strain>
    </source>
</reference>
<name>A0A2S0MG40_9BURK</name>
<evidence type="ECO:0000256" key="1">
    <source>
        <dbReference type="ARBA" id="ARBA00023015"/>
    </source>
</evidence>
<protein>
    <submittedName>
        <fullName evidence="7">IclR family transcriptional regulator</fullName>
    </submittedName>
</protein>
<dbReference type="PROSITE" id="PS51077">
    <property type="entry name" value="HTH_ICLR"/>
    <property type="match status" value="1"/>
</dbReference>
<dbReference type="EMBL" id="CP027666">
    <property type="protein sequence ID" value="AVO34767.1"/>
    <property type="molecule type" value="Genomic_DNA"/>
</dbReference>
<dbReference type="Gene3D" id="3.30.450.40">
    <property type="match status" value="1"/>
</dbReference>
<dbReference type="OrthoDB" id="8524622at2"/>
<dbReference type="Pfam" id="PF09339">
    <property type="entry name" value="HTH_IclR"/>
    <property type="match status" value="1"/>
</dbReference>
<dbReference type="KEGG" id="otk:C6570_11395"/>
<dbReference type="InterPro" id="IPR029016">
    <property type="entry name" value="GAF-like_dom_sf"/>
</dbReference>
<evidence type="ECO:0000256" key="4">
    <source>
        <dbReference type="SAM" id="MobiDB-lite"/>
    </source>
</evidence>
<dbReference type="InterPro" id="IPR036390">
    <property type="entry name" value="WH_DNA-bd_sf"/>
</dbReference>
<dbReference type="Proteomes" id="UP000239709">
    <property type="component" value="Chromosome"/>
</dbReference>
<dbReference type="PANTHER" id="PTHR30136:SF8">
    <property type="entry name" value="TRANSCRIPTIONAL REGULATORY PROTEIN"/>
    <property type="match status" value="1"/>
</dbReference>
<dbReference type="SUPFAM" id="SSF46785">
    <property type="entry name" value="Winged helix' DNA-binding domain"/>
    <property type="match status" value="1"/>
</dbReference>
<feature type="domain" description="IclR-ED" evidence="6">
    <location>
        <begin position="90"/>
        <end position="274"/>
    </location>
</feature>
<dbReference type="SMART" id="SM00346">
    <property type="entry name" value="HTH_ICLR"/>
    <property type="match status" value="1"/>
</dbReference>
<dbReference type="InterPro" id="IPR036388">
    <property type="entry name" value="WH-like_DNA-bd_sf"/>
</dbReference>
<dbReference type="Gene3D" id="1.10.10.10">
    <property type="entry name" value="Winged helix-like DNA-binding domain superfamily/Winged helix DNA-binding domain"/>
    <property type="match status" value="1"/>
</dbReference>
<dbReference type="GO" id="GO:0045892">
    <property type="term" value="P:negative regulation of DNA-templated transcription"/>
    <property type="evidence" value="ECO:0007669"/>
    <property type="project" value="TreeGrafter"/>
</dbReference>
<keyword evidence="1" id="KW-0805">Transcription regulation</keyword>
<dbReference type="InterPro" id="IPR014757">
    <property type="entry name" value="Tscrpt_reg_IclR_C"/>
</dbReference>
<evidence type="ECO:0000259" key="5">
    <source>
        <dbReference type="PROSITE" id="PS51077"/>
    </source>
</evidence>
<dbReference type="InterPro" id="IPR005471">
    <property type="entry name" value="Tscrpt_reg_IclR_N"/>
</dbReference>
<dbReference type="Pfam" id="PF01614">
    <property type="entry name" value="IclR_C"/>
    <property type="match status" value="1"/>
</dbReference>
<evidence type="ECO:0000256" key="3">
    <source>
        <dbReference type="ARBA" id="ARBA00023163"/>
    </source>
</evidence>
<feature type="domain" description="HTH iclR-type" evidence="5">
    <location>
        <begin position="27"/>
        <end position="89"/>
    </location>
</feature>
<accession>A0A2S0MG40</accession>
<dbReference type="GO" id="GO:0003677">
    <property type="term" value="F:DNA binding"/>
    <property type="evidence" value="ECO:0007669"/>
    <property type="project" value="UniProtKB-KW"/>
</dbReference>
<evidence type="ECO:0000259" key="6">
    <source>
        <dbReference type="PROSITE" id="PS51078"/>
    </source>
</evidence>
<proteinExistence type="predicted"/>
<dbReference type="GO" id="GO:0003700">
    <property type="term" value="F:DNA-binding transcription factor activity"/>
    <property type="evidence" value="ECO:0007669"/>
    <property type="project" value="TreeGrafter"/>
</dbReference>
<sequence>MVPLAAGVPADGAEADGPGSPKRQRRIQSIDVGMRVLQALTEQRRPLPLKALAQLAGMPPGKAHPYLVSFMAAGMVKQSPLTGHYELGPMALQMGLAALQQLDPLTEASQEAALLAARADLSVALAVWGHLGPTVVRLDEPRYPLHVNLRVGAVMSLFNTITGRVFAAYLPEKMVRTMLEDEHRRVVGGGSASFDAPEVQQLLADIRATGMGRGVSMPQPGVNTLCAPVFDAGGQLALVMTMIGPQGIFDADVHGPAAALLREHAGNVSRRLGYQVGAGSA</sequence>
<keyword evidence="3" id="KW-0804">Transcription</keyword>
<dbReference type="AlphaFoldDB" id="A0A2S0MG40"/>
<keyword evidence="2" id="KW-0238">DNA-binding</keyword>
<evidence type="ECO:0000256" key="2">
    <source>
        <dbReference type="ARBA" id="ARBA00023125"/>
    </source>
</evidence>
<gene>
    <name evidence="7" type="ORF">C6570_11395</name>
</gene>
<dbReference type="InterPro" id="IPR050707">
    <property type="entry name" value="HTH_MetabolicPath_Reg"/>
</dbReference>
<keyword evidence="8" id="KW-1185">Reference proteome</keyword>
<dbReference type="PANTHER" id="PTHR30136">
    <property type="entry name" value="HELIX-TURN-HELIX TRANSCRIPTIONAL REGULATOR, ICLR FAMILY"/>
    <property type="match status" value="1"/>
</dbReference>
<evidence type="ECO:0000313" key="8">
    <source>
        <dbReference type="Proteomes" id="UP000239709"/>
    </source>
</evidence>